<evidence type="ECO:0000313" key="2">
    <source>
        <dbReference type="EMBL" id="KAI3429381.1"/>
    </source>
</evidence>
<dbReference type="EMBL" id="SIDB01000008">
    <property type="protein sequence ID" value="KAI3429381.1"/>
    <property type="molecule type" value="Genomic_DNA"/>
</dbReference>
<feature type="transmembrane region" description="Helical" evidence="1">
    <location>
        <begin position="72"/>
        <end position="89"/>
    </location>
</feature>
<sequence length="106" mass="11100">MDTVLKALGLKSGSSSTVGQEEVLSQSNAVKVASAEGVRGAGVALATSTAVILGACKLFPSFNRSLSVSGKTALIVTPAFASFFLLAELKMNEFKKHKQQAWQPRS</sequence>
<reference evidence="2" key="2">
    <citation type="submission" date="2020-11" db="EMBL/GenBank/DDBJ databases">
        <authorList>
            <person name="Cecchin M."/>
            <person name="Marcolungo L."/>
            <person name="Rossato M."/>
            <person name="Girolomoni L."/>
            <person name="Cosentino E."/>
            <person name="Cuine S."/>
            <person name="Li-Beisson Y."/>
            <person name="Delledonne M."/>
            <person name="Ballottari M."/>
        </authorList>
    </citation>
    <scope>NUCLEOTIDE SEQUENCE</scope>
    <source>
        <strain evidence="2">211/11P</strain>
        <tissue evidence="2">Whole cell</tissue>
    </source>
</reference>
<keyword evidence="1" id="KW-1133">Transmembrane helix</keyword>
<dbReference type="Pfam" id="PF03386">
    <property type="entry name" value="ENOD93"/>
    <property type="match status" value="1"/>
</dbReference>
<keyword evidence="1" id="KW-0472">Membrane</keyword>
<dbReference type="Proteomes" id="UP001055712">
    <property type="component" value="Unassembled WGS sequence"/>
</dbReference>
<dbReference type="InterPro" id="IPR005050">
    <property type="entry name" value="Enod93"/>
</dbReference>
<proteinExistence type="predicted"/>
<reference evidence="2" key="1">
    <citation type="journal article" date="2019" name="Plant J.">
        <title>Chlorella vulgaris genome assembly and annotation reveals the molecular basis for metabolic acclimation to high light conditions.</title>
        <authorList>
            <person name="Cecchin M."/>
            <person name="Marcolungo L."/>
            <person name="Rossato M."/>
            <person name="Girolomoni L."/>
            <person name="Cosentino E."/>
            <person name="Cuine S."/>
            <person name="Li-Beisson Y."/>
            <person name="Delledonne M."/>
            <person name="Ballottari M."/>
        </authorList>
    </citation>
    <scope>NUCLEOTIDE SEQUENCE</scope>
    <source>
        <strain evidence="2">211/11P</strain>
    </source>
</reference>
<dbReference type="OrthoDB" id="36576at2759"/>
<accession>A0A9D4YVZ1</accession>
<name>A0A9D4YVZ1_CHLVU</name>
<evidence type="ECO:0000313" key="3">
    <source>
        <dbReference type="Proteomes" id="UP001055712"/>
    </source>
</evidence>
<evidence type="ECO:0000256" key="1">
    <source>
        <dbReference type="SAM" id="Phobius"/>
    </source>
</evidence>
<organism evidence="2 3">
    <name type="scientific">Chlorella vulgaris</name>
    <name type="common">Green alga</name>
    <dbReference type="NCBI Taxonomy" id="3077"/>
    <lineage>
        <taxon>Eukaryota</taxon>
        <taxon>Viridiplantae</taxon>
        <taxon>Chlorophyta</taxon>
        <taxon>core chlorophytes</taxon>
        <taxon>Trebouxiophyceae</taxon>
        <taxon>Chlorellales</taxon>
        <taxon>Chlorellaceae</taxon>
        <taxon>Chlorella clade</taxon>
        <taxon>Chlorella</taxon>
    </lineage>
</organism>
<keyword evidence="3" id="KW-1185">Reference proteome</keyword>
<protein>
    <submittedName>
        <fullName evidence="2">Uncharacterized protein</fullName>
    </submittedName>
</protein>
<keyword evidence="1" id="KW-0812">Transmembrane</keyword>
<gene>
    <name evidence="2" type="ORF">D9Q98_005476</name>
</gene>
<feature type="transmembrane region" description="Helical" evidence="1">
    <location>
        <begin position="41"/>
        <end position="60"/>
    </location>
</feature>
<comment type="caution">
    <text evidence="2">The sequence shown here is derived from an EMBL/GenBank/DDBJ whole genome shotgun (WGS) entry which is preliminary data.</text>
</comment>
<dbReference type="AlphaFoldDB" id="A0A9D4YVZ1"/>